<gene>
    <name evidence="9" type="ORF">IV81_GL000187</name>
</gene>
<dbReference type="Gene3D" id="1.10.1370.20">
    <property type="entry name" value="Oligoendopeptidase f, C-terminal domain"/>
    <property type="match status" value="1"/>
</dbReference>
<comment type="caution">
    <text evidence="9">The sequence shown here is derived from an EMBL/GenBank/DDBJ whole genome shotgun (WGS) entry which is preliminary data.</text>
</comment>
<dbReference type="GO" id="GO:0006518">
    <property type="term" value="P:peptide metabolic process"/>
    <property type="evidence" value="ECO:0007669"/>
    <property type="project" value="TreeGrafter"/>
</dbReference>
<dbReference type="Pfam" id="PF08439">
    <property type="entry name" value="Peptidase_M3_N"/>
    <property type="match status" value="1"/>
</dbReference>
<keyword evidence="3 6" id="KW-0378">Hydrolase</keyword>
<evidence type="ECO:0000313" key="10">
    <source>
        <dbReference type="Proteomes" id="UP000051859"/>
    </source>
</evidence>
<reference evidence="9 10" key="1">
    <citation type="journal article" date="2015" name="Genome Announc.">
        <title>Expanding the biotechnology potential of lactobacilli through comparative genomics of 213 strains and associated genera.</title>
        <authorList>
            <person name="Sun Z."/>
            <person name="Harris H.M."/>
            <person name="McCann A."/>
            <person name="Guo C."/>
            <person name="Argimon S."/>
            <person name="Zhang W."/>
            <person name="Yang X."/>
            <person name="Jeffery I.B."/>
            <person name="Cooney J.C."/>
            <person name="Kagawa T.F."/>
            <person name="Liu W."/>
            <person name="Song Y."/>
            <person name="Salvetti E."/>
            <person name="Wrobel A."/>
            <person name="Rasinkangas P."/>
            <person name="Parkhill J."/>
            <person name="Rea M.C."/>
            <person name="O'Sullivan O."/>
            <person name="Ritari J."/>
            <person name="Douillard F.P."/>
            <person name="Paul Ross R."/>
            <person name="Yang R."/>
            <person name="Briner A.E."/>
            <person name="Felis G.E."/>
            <person name="de Vos W.M."/>
            <person name="Barrangou R."/>
            <person name="Klaenhammer T.R."/>
            <person name="Caufield P.W."/>
            <person name="Cui Y."/>
            <person name="Zhang H."/>
            <person name="O'Toole P.W."/>
        </authorList>
    </citation>
    <scope>NUCLEOTIDE SEQUENCE [LARGE SCALE GENOMIC DNA]</scope>
    <source>
        <strain evidence="9 10">DSM 18001</strain>
    </source>
</reference>
<dbReference type="NCBIfam" id="TIGR00181">
    <property type="entry name" value="pepF"/>
    <property type="match status" value="1"/>
</dbReference>
<accession>A0A0R2L3I6</accession>
<dbReference type="InterPro" id="IPR004438">
    <property type="entry name" value="Peptidase_M3B"/>
</dbReference>
<dbReference type="SUPFAM" id="SSF55486">
    <property type="entry name" value="Metalloproteases ('zincins'), catalytic domain"/>
    <property type="match status" value="1"/>
</dbReference>
<dbReference type="PATRIC" id="fig|331679.3.peg.190"/>
<name>A0A0R2L3I6_9LACO</name>
<dbReference type="Pfam" id="PF01432">
    <property type="entry name" value="Peptidase_M3"/>
    <property type="match status" value="1"/>
</dbReference>
<keyword evidence="5 6" id="KW-0482">Metalloprotease</keyword>
<dbReference type="Gene3D" id="1.20.140.70">
    <property type="entry name" value="Oligopeptidase f, N-terminal domain"/>
    <property type="match status" value="1"/>
</dbReference>
<dbReference type="STRING" id="331679.IV81_GL000187"/>
<proteinExistence type="inferred from homology"/>
<evidence type="ECO:0000256" key="5">
    <source>
        <dbReference type="ARBA" id="ARBA00023049"/>
    </source>
</evidence>
<evidence type="ECO:0000259" key="8">
    <source>
        <dbReference type="Pfam" id="PF08439"/>
    </source>
</evidence>
<evidence type="ECO:0000256" key="3">
    <source>
        <dbReference type="ARBA" id="ARBA00022801"/>
    </source>
</evidence>
<evidence type="ECO:0000313" key="9">
    <source>
        <dbReference type="EMBL" id="KRN93786.1"/>
    </source>
</evidence>
<feature type="domain" description="Oligopeptidase F N-terminal" evidence="8">
    <location>
        <begin position="116"/>
        <end position="184"/>
    </location>
</feature>
<dbReference type="InterPro" id="IPR042088">
    <property type="entry name" value="OligoPept_F_C"/>
</dbReference>
<dbReference type="Proteomes" id="UP000051859">
    <property type="component" value="Unassembled WGS sequence"/>
</dbReference>
<comment type="function">
    <text evidence="6">Has oligopeptidase activity and degrades a variety of small bioactive peptides.</text>
</comment>
<dbReference type="PANTHER" id="PTHR11804:SF84">
    <property type="entry name" value="SACCHAROLYSIN"/>
    <property type="match status" value="1"/>
</dbReference>
<evidence type="ECO:0000259" key="7">
    <source>
        <dbReference type="Pfam" id="PF01432"/>
    </source>
</evidence>
<keyword evidence="1 6" id="KW-0645">Protease</keyword>
<evidence type="ECO:0000256" key="2">
    <source>
        <dbReference type="ARBA" id="ARBA00022723"/>
    </source>
</evidence>
<keyword evidence="2 6" id="KW-0479">Metal-binding</keyword>
<keyword evidence="4 6" id="KW-0862">Zinc</keyword>
<protein>
    <recommendedName>
        <fullName evidence="6">Oligopeptidase F</fullName>
        <ecNumber evidence="6">3.4.24.-</ecNumber>
    </recommendedName>
</protein>
<comment type="cofactor">
    <cofactor evidence="6">
        <name>Zn(2+)</name>
        <dbReference type="ChEBI" id="CHEBI:29105"/>
    </cofactor>
    <text evidence="6">Binds 1 zinc ion.</text>
</comment>
<dbReference type="PANTHER" id="PTHR11804">
    <property type="entry name" value="PROTEASE M3 THIMET OLIGOPEPTIDASE-RELATED"/>
    <property type="match status" value="1"/>
</dbReference>
<dbReference type="GO" id="GO:0046872">
    <property type="term" value="F:metal ion binding"/>
    <property type="evidence" value="ECO:0007669"/>
    <property type="project" value="UniProtKB-UniRule"/>
</dbReference>
<dbReference type="EMBL" id="JQBX01000010">
    <property type="protein sequence ID" value="KRN93786.1"/>
    <property type="molecule type" value="Genomic_DNA"/>
</dbReference>
<organism evidence="9 10">
    <name type="scientific">Pediococcus stilesii</name>
    <dbReference type="NCBI Taxonomy" id="331679"/>
    <lineage>
        <taxon>Bacteria</taxon>
        <taxon>Bacillati</taxon>
        <taxon>Bacillota</taxon>
        <taxon>Bacilli</taxon>
        <taxon>Lactobacillales</taxon>
        <taxon>Lactobacillaceae</taxon>
        <taxon>Pediococcus</taxon>
    </lineage>
</organism>
<dbReference type="Gene3D" id="1.10.287.830">
    <property type="entry name" value="putative peptidase helix hairpin domain like"/>
    <property type="match status" value="1"/>
</dbReference>
<dbReference type="RefSeq" id="WP_057802843.1">
    <property type="nucleotide sequence ID" value="NZ_JQBX01000010.1"/>
</dbReference>
<dbReference type="AlphaFoldDB" id="A0A0R2L3I6"/>
<comment type="similarity">
    <text evidence="6">Belongs to the peptidase M3B family.</text>
</comment>
<dbReference type="GO" id="GO:0004222">
    <property type="term" value="F:metalloendopeptidase activity"/>
    <property type="evidence" value="ECO:0007669"/>
    <property type="project" value="UniProtKB-UniRule"/>
</dbReference>
<dbReference type="InterPro" id="IPR013647">
    <property type="entry name" value="OligopepF_N_dom"/>
</dbReference>
<dbReference type="EC" id="3.4.24.-" evidence="6"/>
<dbReference type="InterPro" id="IPR045090">
    <property type="entry name" value="Pept_M3A_M3B"/>
</dbReference>
<evidence type="ECO:0000256" key="6">
    <source>
        <dbReference type="RuleBase" id="RU368091"/>
    </source>
</evidence>
<sequence>MAKKQLTRSEVPVELTWNVDDIFANKSEFDQAIEHLELDIEQLKGFSESGTENADNLLRLTELLYSSEELLMKVYGYAARINDGDTADPYGNDLINRALLIVNKWEAAVSFYDPAITKLSSQQLDRFLTEQPLLSKYEFNLRRIQRQAEHTLSPAEEKLLAQLQPAVDDAAEISTKLDDADLDFGVIKDENGEEVQLTNATASEFATSSNQEMRKRAAKQVAEAYHSVRNTFASTLKSHVHAQNIVATIRHYESARQMNLDDQKIPETVYDTLVKTTHKHLDLMHDYYAFRKEYLGLDQMYQFDRHVPLVADAKLSLTFEEGKKATMAALAPLGEDYQEFLEEEFSHRWIDSAENKGKRSGGYEDDVYGVHPYILLNWNDIYDSTSTLAHESGHALQSVYTDKAQPFWYSQYPIFIAEIASTLNESLLNHYMLEKYANDPQIKAFILTQDIDNFIGTVYRQTLFAEFEHFIYTEDAKGTTLTPDLLADKFNGLFEEYNGDAITKLPWADDTWAQIPHFYYDYYVYQYATSRAIAVSLADDIISGKPGALESYKEFLSAGASDYPVDIVKRAGVDVTKADYLDHAFKLFGQEVHELKNNLSKK</sequence>
<dbReference type="GO" id="GO:0006508">
    <property type="term" value="P:proteolysis"/>
    <property type="evidence" value="ECO:0007669"/>
    <property type="project" value="UniProtKB-KW"/>
</dbReference>
<keyword evidence="10" id="KW-1185">Reference proteome</keyword>
<dbReference type="CDD" id="cd09608">
    <property type="entry name" value="M3B_PepF"/>
    <property type="match status" value="1"/>
</dbReference>
<evidence type="ECO:0000256" key="4">
    <source>
        <dbReference type="ARBA" id="ARBA00022833"/>
    </source>
</evidence>
<feature type="domain" description="Peptidase M3A/M3B catalytic" evidence="7">
    <location>
        <begin position="207"/>
        <end position="586"/>
    </location>
</feature>
<evidence type="ECO:0000256" key="1">
    <source>
        <dbReference type="ARBA" id="ARBA00022670"/>
    </source>
</evidence>
<dbReference type="InterPro" id="IPR001567">
    <property type="entry name" value="Pept_M3A_M3B_dom"/>
</dbReference>